<dbReference type="EMBL" id="CACRUO010000027">
    <property type="protein sequence ID" value="VYT96406.1"/>
    <property type="molecule type" value="Genomic_DNA"/>
</dbReference>
<gene>
    <name evidence="1" type="ORF">SSLFYP27_01075</name>
</gene>
<dbReference type="RefSeq" id="WP_156666640.1">
    <property type="nucleotide sequence ID" value="NZ_CACRUO010000027.1"/>
</dbReference>
<protein>
    <submittedName>
        <fullName evidence="1">Uncharacterized protein</fullName>
    </submittedName>
</protein>
<sequence>MAYKYMEKQVEGAKALAEKYPHMQTHQDIYKEHVEVLEKAKAFDEVIKASQKEKTYEQLGFTASRIASEYWRDKSND</sequence>
<evidence type="ECO:0000313" key="1">
    <source>
        <dbReference type="EMBL" id="VYT96406.1"/>
    </source>
</evidence>
<organism evidence="1">
    <name type="scientific">Staphylococcus simulans</name>
    <dbReference type="NCBI Taxonomy" id="1286"/>
    <lineage>
        <taxon>Bacteria</taxon>
        <taxon>Bacillati</taxon>
        <taxon>Bacillota</taxon>
        <taxon>Bacilli</taxon>
        <taxon>Bacillales</taxon>
        <taxon>Staphylococcaceae</taxon>
        <taxon>Staphylococcus</taxon>
    </lineage>
</organism>
<name>A0A6N3B3M1_STASI</name>
<proteinExistence type="predicted"/>
<reference evidence="1" key="1">
    <citation type="submission" date="2019-11" db="EMBL/GenBank/DDBJ databases">
        <authorList>
            <person name="Feng L."/>
        </authorList>
    </citation>
    <scope>NUCLEOTIDE SEQUENCE</scope>
    <source>
        <strain evidence="1">SsimulansLFYP27</strain>
    </source>
</reference>
<accession>A0A6N3B3M1</accession>
<dbReference type="AlphaFoldDB" id="A0A6N3B3M1"/>